<feature type="region of interest" description="Disordered" evidence="1">
    <location>
        <begin position="219"/>
        <end position="254"/>
    </location>
</feature>
<proteinExistence type="predicted"/>
<comment type="caution">
    <text evidence="2">The sequence shown here is derived from an EMBL/GenBank/DDBJ whole genome shotgun (WGS) entry which is preliminary data.</text>
</comment>
<evidence type="ECO:0000256" key="1">
    <source>
        <dbReference type="SAM" id="MobiDB-lite"/>
    </source>
</evidence>
<protein>
    <submittedName>
        <fullName evidence="2">Uncharacterized protein</fullName>
    </submittedName>
</protein>
<name>A0AA39K4K1_9AGAR</name>
<evidence type="ECO:0000313" key="3">
    <source>
        <dbReference type="Proteomes" id="UP001175226"/>
    </source>
</evidence>
<dbReference type="AlphaFoldDB" id="A0AA39K4K1"/>
<gene>
    <name evidence="2" type="ORF">EV421DRAFT_1896383</name>
</gene>
<feature type="compositionally biased region" description="Basic and acidic residues" evidence="1">
    <location>
        <begin position="226"/>
        <end position="237"/>
    </location>
</feature>
<keyword evidence="3" id="KW-1185">Reference proteome</keyword>
<dbReference type="EMBL" id="JAUEPT010000002">
    <property type="protein sequence ID" value="KAK0454461.1"/>
    <property type="molecule type" value="Genomic_DNA"/>
</dbReference>
<sequence>MVDLKYLTIGNIRTGGLHQDQSRRVGSVLHGHVDAIPKCLRSLNLKDVTQSLYILSWLSGSAFDLGGLTELRLTSRTVGAGIKHLLLDLGSCQPYGINHMLNYYISTAALKSFTALETLDIHIRSESPHIPNDASCLGDIHRLLHCVMFAKLWKICITMRFILHTAKDYPYYQDLPFWTDLDDLLGSPNFPSLLRVVFIIEIDDEYWCPLRTGYTIESLGSDSGEPENHHIPPEVTEHPGPADPPTMDDVSRHDHKENADCGILRLFGVSLF</sequence>
<accession>A0AA39K4K1</accession>
<reference evidence="2" key="1">
    <citation type="submission" date="2023-06" db="EMBL/GenBank/DDBJ databases">
        <authorList>
            <consortium name="Lawrence Berkeley National Laboratory"/>
            <person name="Ahrendt S."/>
            <person name="Sahu N."/>
            <person name="Indic B."/>
            <person name="Wong-Bajracharya J."/>
            <person name="Merenyi Z."/>
            <person name="Ke H.-M."/>
            <person name="Monk M."/>
            <person name="Kocsube S."/>
            <person name="Drula E."/>
            <person name="Lipzen A."/>
            <person name="Balint B."/>
            <person name="Henrissat B."/>
            <person name="Andreopoulos B."/>
            <person name="Martin F.M."/>
            <person name="Harder C.B."/>
            <person name="Rigling D."/>
            <person name="Ford K.L."/>
            <person name="Foster G.D."/>
            <person name="Pangilinan J."/>
            <person name="Papanicolaou A."/>
            <person name="Barry K."/>
            <person name="LaButti K."/>
            <person name="Viragh M."/>
            <person name="Koriabine M."/>
            <person name="Yan M."/>
            <person name="Riley R."/>
            <person name="Champramary S."/>
            <person name="Plett K.L."/>
            <person name="Tsai I.J."/>
            <person name="Slot J."/>
            <person name="Sipos G."/>
            <person name="Plett J."/>
            <person name="Nagy L.G."/>
            <person name="Grigoriev I.V."/>
        </authorList>
    </citation>
    <scope>NUCLEOTIDE SEQUENCE</scope>
    <source>
        <strain evidence="2">FPL87.14</strain>
    </source>
</reference>
<organism evidence="2 3">
    <name type="scientific">Armillaria borealis</name>
    <dbReference type="NCBI Taxonomy" id="47425"/>
    <lineage>
        <taxon>Eukaryota</taxon>
        <taxon>Fungi</taxon>
        <taxon>Dikarya</taxon>
        <taxon>Basidiomycota</taxon>
        <taxon>Agaricomycotina</taxon>
        <taxon>Agaricomycetes</taxon>
        <taxon>Agaricomycetidae</taxon>
        <taxon>Agaricales</taxon>
        <taxon>Marasmiineae</taxon>
        <taxon>Physalacriaceae</taxon>
        <taxon>Armillaria</taxon>
    </lineage>
</organism>
<dbReference type="Proteomes" id="UP001175226">
    <property type="component" value="Unassembled WGS sequence"/>
</dbReference>
<evidence type="ECO:0000313" key="2">
    <source>
        <dbReference type="EMBL" id="KAK0454461.1"/>
    </source>
</evidence>